<dbReference type="InterPro" id="IPR052519">
    <property type="entry name" value="Euk-type_GlcNAc_Kinase"/>
</dbReference>
<protein>
    <submittedName>
        <fullName evidence="2">ATPase</fullName>
    </submittedName>
</protein>
<dbReference type="PANTHER" id="PTHR43190">
    <property type="entry name" value="N-ACETYL-D-GLUCOSAMINE KINASE"/>
    <property type="match status" value="1"/>
</dbReference>
<accession>A0A2T4JGW3</accession>
<evidence type="ECO:0000313" key="3">
    <source>
        <dbReference type="Proteomes" id="UP000241899"/>
    </source>
</evidence>
<keyword evidence="3" id="KW-1185">Reference proteome</keyword>
<dbReference type="OrthoDB" id="63487at2"/>
<sequence length="277" mass="27255">MVFFLGVDGGGSGCRAVLTDAEGLVLGRGQAGPANIVSAPEVALANILAAATQAMAGQCAPDQVWAGLGLAGANLPEAVARIAPHLPFARARVESDGLTTLKGALGAADGIVAAIGTGSVFISQRGGVLRQIGGWGLTLGDEGSGAWIGRAFCARALRALDGFVPQSALTQALLAEQSGGPGLVAFAQRAQPADFAALVPRLLAMPDDSAAAAVLAAARAEVGAAIALLQQGGPALPVVCLGGLGPAFAPALAELWAVIPAQGTALDGALWLARHAG</sequence>
<organism evidence="2 3">
    <name type="scientific">Phaeovulum veldkampii DSM 11550</name>
    <dbReference type="NCBI Taxonomy" id="1185920"/>
    <lineage>
        <taxon>Bacteria</taxon>
        <taxon>Pseudomonadati</taxon>
        <taxon>Pseudomonadota</taxon>
        <taxon>Alphaproteobacteria</taxon>
        <taxon>Rhodobacterales</taxon>
        <taxon>Paracoccaceae</taxon>
        <taxon>Phaeovulum</taxon>
    </lineage>
</organism>
<dbReference type="PANTHER" id="PTHR43190:SF3">
    <property type="entry name" value="N-ACETYL-D-GLUCOSAMINE KINASE"/>
    <property type="match status" value="1"/>
</dbReference>
<dbReference type="InterPro" id="IPR043129">
    <property type="entry name" value="ATPase_NBD"/>
</dbReference>
<evidence type="ECO:0000259" key="1">
    <source>
        <dbReference type="Pfam" id="PF01869"/>
    </source>
</evidence>
<dbReference type="CDD" id="cd24082">
    <property type="entry name" value="ASKHA_NBD_GspK-like"/>
    <property type="match status" value="1"/>
</dbReference>
<feature type="domain" description="ATPase BadF/BadG/BcrA/BcrD type" evidence="1">
    <location>
        <begin position="5"/>
        <end position="244"/>
    </location>
</feature>
<reference evidence="2 3" key="1">
    <citation type="submission" date="2018-03" db="EMBL/GenBank/DDBJ databases">
        <title>Rhodobacter veldkampii.</title>
        <authorList>
            <person name="Meyer T.E."/>
            <person name="Miller S."/>
            <person name="Lodha T."/>
            <person name="Gandham S."/>
            <person name="Chintalapati S."/>
            <person name="Chintalapati V.R."/>
        </authorList>
    </citation>
    <scope>NUCLEOTIDE SEQUENCE [LARGE SCALE GENOMIC DNA]</scope>
    <source>
        <strain evidence="2 3">DSM 11550</strain>
    </source>
</reference>
<name>A0A2T4JGW3_9RHOB</name>
<dbReference type="AlphaFoldDB" id="A0A2T4JGW3"/>
<dbReference type="InterPro" id="IPR002731">
    <property type="entry name" value="ATPase_BadF"/>
</dbReference>
<dbReference type="Proteomes" id="UP000241899">
    <property type="component" value="Unassembled WGS sequence"/>
</dbReference>
<gene>
    <name evidence="2" type="ORF">C5F46_10735</name>
</gene>
<proteinExistence type="predicted"/>
<dbReference type="RefSeq" id="WP_107325353.1">
    <property type="nucleotide sequence ID" value="NZ_PZKF01000023.1"/>
</dbReference>
<evidence type="ECO:0000313" key="2">
    <source>
        <dbReference type="EMBL" id="PTE17149.1"/>
    </source>
</evidence>
<dbReference type="Pfam" id="PF01869">
    <property type="entry name" value="BcrAD_BadFG"/>
    <property type="match status" value="1"/>
</dbReference>
<dbReference type="SUPFAM" id="SSF53067">
    <property type="entry name" value="Actin-like ATPase domain"/>
    <property type="match status" value="2"/>
</dbReference>
<comment type="caution">
    <text evidence="2">The sequence shown here is derived from an EMBL/GenBank/DDBJ whole genome shotgun (WGS) entry which is preliminary data.</text>
</comment>
<dbReference type="Gene3D" id="3.30.420.40">
    <property type="match status" value="2"/>
</dbReference>
<dbReference type="EMBL" id="PZKF01000023">
    <property type="protein sequence ID" value="PTE17149.1"/>
    <property type="molecule type" value="Genomic_DNA"/>
</dbReference>